<accession>A0A0F9GAR6</accession>
<gene>
    <name evidence="1" type="ORF">LCGC14_1850930</name>
</gene>
<proteinExistence type="predicted"/>
<name>A0A0F9GAR6_9ZZZZ</name>
<reference evidence="1" key="1">
    <citation type="journal article" date="2015" name="Nature">
        <title>Complex archaea that bridge the gap between prokaryotes and eukaryotes.</title>
        <authorList>
            <person name="Spang A."/>
            <person name="Saw J.H."/>
            <person name="Jorgensen S.L."/>
            <person name="Zaremba-Niedzwiedzka K."/>
            <person name="Martijn J."/>
            <person name="Lind A.E."/>
            <person name="van Eijk R."/>
            <person name="Schleper C."/>
            <person name="Guy L."/>
            <person name="Ettema T.J."/>
        </authorList>
    </citation>
    <scope>NUCLEOTIDE SEQUENCE</scope>
</reference>
<evidence type="ECO:0000313" key="1">
    <source>
        <dbReference type="EMBL" id="KKL95803.1"/>
    </source>
</evidence>
<dbReference type="AlphaFoldDB" id="A0A0F9GAR6"/>
<organism evidence="1">
    <name type="scientific">marine sediment metagenome</name>
    <dbReference type="NCBI Taxonomy" id="412755"/>
    <lineage>
        <taxon>unclassified sequences</taxon>
        <taxon>metagenomes</taxon>
        <taxon>ecological metagenomes</taxon>
    </lineage>
</organism>
<dbReference type="EMBL" id="LAZR01018592">
    <property type="protein sequence ID" value="KKL95803.1"/>
    <property type="molecule type" value="Genomic_DNA"/>
</dbReference>
<sequence length="66" mass="8102">MMNKKDIITIINRSDSIIRGIIKDFNEIHRYCDKWDYNIPQISWDKLHKYEDMLTVKTKKMREAKK</sequence>
<comment type="caution">
    <text evidence="1">The sequence shown here is derived from an EMBL/GenBank/DDBJ whole genome shotgun (WGS) entry which is preliminary data.</text>
</comment>
<protein>
    <submittedName>
        <fullName evidence="1">Uncharacterized protein</fullName>
    </submittedName>
</protein>